<proteinExistence type="predicted"/>
<dbReference type="OrthoDB" id="2321600at2759"/>
<keyword evidence="2" id="KW-1185">Reference proteome</keyword>
<accession>A0A9W4SQQ6</accession>
<dbReference type="EMBL" id="CAMKVN010001801">
    <property type="protein sequence ID" value="CAI2178144.1"/>
    <property type="molecule type" value="Genomic_DNA"/>
</dbReference>
<sequence>MSSLKKLKKSLWYKYQNNNTIRIRIESQLPSPEEEPNYQVLNDDLFHNCGNNYVTLRNYFEITKDNPIIVESVEVTTSDNNIIQELEARLAVLQMTQETSPATATSSTSVQASSNEIHFRYRNETFFFDQNALNSMRISNVEKLKGAIKFRLDIPENITLRNGENKVGSETPISELCNTESYALVVVVDDLTDKMSRLEFEPEFQYASGAFGCEFKNNLDYVGYFQNYITTCYNNSKDTYMPYISIVQSSGYGKSRLIKEYANEVYTLYLNLGIDRKCFPRPSACAKEFVASFQKAKDPVVWFNTFLAMAVYLVVSEVKKNNTDKSSFWRSHLDDNGQSIWDLAIRAANEAETSNDLISIRDNPGYLEESFTSENDIKLLLCIDEGRKLIQETNRDLGITLFRCWRRALQNNKWRTRGLFSVILDTTSRITNFSPASGYDPTIKALQEDVELFKPFIYISTYSSLVNNSDNFYDYAFSIGRPCWKALRNEYIKEVVRSDSAECYAWEKVKLLIKAKLQGGTNNPTDDEGKNLTSVALLASFCSVDISPSVHFASNLVASHLGTCLAISQDRTKILTCYPSEPLVTEAAYELLDDNMLFLIAQSFNQGVVEPGKRGEIVGELILILTRQKLYKRLKRAKKATFYTGEIKLFIFLEDLLKNNIVLKKNYDEHKFFKDANISFTRFVTIRTIPTLSDLEKGYKSCVAFNLKRNQQGADFLIPVKCNGKYTVWVIQIKNHNLLKCNSGVTEDSTSKLEPKYVFSKTDLAKLESPYLAMYWQLGAHQINIEEVEWGVSSRTREKEKQDKTSPYTHYTILGLKSFKVANGNTLKGLRTILEAYVDPYDTFWSSDKFFGDPTNHIESFLSWHPPDNKIDVGVLLDEYDDRDAEGPVQED</sequence>
<dbReference type="AlphaFoldDB" id="A0A9W4SQQ6"/>
<dbReference type="PANTHER" id="PTHR33266:SF1">
    <property type="entry name" value="F-BOX DOMAIN-CONTAINING PROTEIN"/>
    <property type="match status" value="1"/>
</dbReference>
<name>A0A9W4SQQ6_9GLOM</name>
<dbReference type="PANTHER" id="PTHR33266">
    <property type="entry name" value="CHROMOSOME 15, WHOLE GENOME SHOTGUN SEQUENCE"/>
    <property type="match status" value="1"/>
</dbReference>
<comment type="caution">
    <text evidence="1">The sequence shown here is derived from an EMBL/GenBank/DDBJ whole genome shotgun (WGS) entry which is preliminary data.</text>
</comment>
<reference evidence="1" key="1">
    <citation type="submission" date="2022-08" db="EMBL/GenBank/DDBJ databases">
        <authorList>
            <person name="Kallberg Y."/>
            <person name="Tangrot J."/>
            <person name="Rosling A."/>
        </authorList>
    </citation>
    <scope>NUCLEOTIDE SEQUENCE</scope>
    <source>
        <strain evidence="1">Wild A</strain>
    </source>
</reference>
<dbReference type="Proteomes" id="UP001153678">
    <property type="component" value="Unassembled WGS sequence"/>
</dbReference>
<evidence type="ECO:0000313" key="2">
    <source>
        <dbReference type="Proteomes" id="UP001153678"/>
    </source>
</evidence>
<protein>
    <submittedName>
        <fullName evidence="1">1683_t:CDS:1</fullName>
    </submittedName>
</protein>
<evidence type="ECO:0000313" key="1">
    <source>
        <dbReference type="EMBL" id="CAI2178144.1"/>
    </source>
</evidence>
<organism evidence="1 2">
    <name type="scientific">Funneliformis geosporum</name>
    <dbReference type="NCBI Taxonomy" id="1117311"/>
    <lineage>
        <taxon>Eukaryota</taxon>
        <taxon>Fungi</taxon>
        <taxon>Fungi incertae sedis</taxon>
        <taxon>Mucoromycota</taxon>
        <taxon>Glomeromycotina</taxon>
        <taxon>Glomeromycetes</taxon>
        <taxon>Glomerales</taxon>
        <taxon>Glomeraceae</taxon>
        <taxon>Funneliformis</taxon>
    </lineage>
</organism>
<gene>
    <name evidence="1" type="ORF">FWILDA_LOCUS8438</name>
</gene>